<keyword evidence="2" id="KW-1185">Reference proteome</keyword>
<dbReference type="AlphaFoldDB" id="A0A0V1KI63"/>
<reference evidence="1 2" key="1">
    <citation type="submission" date="2015-05" db="EMBL/GenBank/DDBJ databases">
        <title>Evolution of Trichinella species and genotypes.</title>
        <authorList>
            <person name="Korhonen P.K."/>
            <person name="Edoardo P."/>
            <person name="Giuseppe L.R."/>
            <person name="Gasser R.B."/>
        </authorList>
    </citation>
    <scope>NUCLEOTIDE SEQUENCE [LARGE SCALE GENOMIC DNA]</scope>
    <source>
        <strain evidence="1">ISS10</strain>
    </source>
</reference>
<organism evidence="1 2">
    <name type="scientific">Trichinella nativa</name>
    <dbReference type="NCBI Taxonomy" id="6335"/>
    <lineage>
        <taxon>Eukaryota</taxon>
        <taxon>Metazoa</taxon>
        <taxon>Ecdysozoa</taxon>
        <taxon>Nematoda</taxon>
        <taxon>Enoplea</taxon>
        <taxon>Dorylaimia</taxon>
        <taxon>Trichinellida</taxon>
        <taxon>Trichinellidae</taxon>
        <taxon>Trichinella</taxon>
    </lineage>
</organism>
<evidence type="ECO:0000313" key="1">
    <source>
        <dbReference type="EMBL" id="KRZ46881.1"/>
    </source>
</evidence>
<dbReference type="Proteomes" id="UP000054721">
    <property type="component" value="Unassembled WGS sequence"/>
</dbReference>
<gene>
    <name evidence="1" type="ORF">T02_10323</name>
</gene>
<evidence type="ECO:0000313" key="2">
    <source>
        <dbReference type="Proteomes" id="UP000054721"/>
    </source>
</evidence>
<sequence length="40" mass="4494">MLSPVCTGWDCLRLKFSPTSQDDTHLMNSLPVLSLWAENS</sequence>
<comment type="caution">
    <text evidence="1">The sequence shown here is derived from an EMBL/GenBank/DDBJ whole genome shotgun (WGS) entry which is preliminary data.</text>
</comment>
<proteinExistence type="predicted"/>
<dbReference type="EMBL" id="JYDW01001917">
    <property type="protein sequence ID" value="KRZ46881.1"/>
    <property type="molecule type" value="Genomic_DNA"/>
</dbReference>
<name>A0A0V1KI63_9BILA</name>
<protein>
    <submittedName>
        <fullName evidence="1">Uncharacterized protein</fullName>
    </submittedName>
</protein>
<accession>A0A0V1KI63</accession>